<dbReference type="Pfam" id="PF13687">
    <property type="entry name" value="DUF4153"/>
    <property type="match status" value="1"/>
</dbReference>
<dbReference type="KEGG" id="jag:GJA_3257"/>
<proteinExistence type="predicted"/>
<keyword evidence="1" id="KW-0472">Membrane</keyword>
<dbReference type="InterPro" id="IPR025291">
    <property type="entry name" value="DUF4153"/>
</dbReference>
<keyword evidence="1" id="KW-1133">Transmembrane helix</keyword>
<feature type="transmembrane region" description="Helical" evidence="1">
    <location>
        <begin position="55"/>
        <end position="75"/>
    </location>
</feature>
<evidence type="ECO:0000313" key="3">
    <source>
        <dbReference type="Proteomes" id="UP000027604"/>
    </source>
</evidence>
<feature type="transmembrane region" description="Helical" evidence="1">
    <location>
        <begin position="371"/>
        <end position="393"/>
    </location>
</feature>
<keyword evidence="1" id="KW-0812">Transmembrane</keyword>
<organism evidence="2 3">
    <name type="scientific">Janthinobacterium agaricidamnosum NBRC 102515 = DSM 9628</name>
    <dbReference type="NCBI Taxonomy" id="1349767"/>
    <lineage>
        <taxon>Bacteria</taxon>
        <taxon>Pseudomonadati</taxon>
        <taxon>Pseudomonadota</taxon>
        <taxon>Betaproteobacteria</taxon>
        <taxon>Burkholderiales</taxon>
        <taxon>Oxalobacteraceae</taxon>
        <taxon>Janthinobacterium</taxon>
    </lineage>
</organism>
<reference evidence="2 3" key="1">
    <citation type="journal article" date="2015" name="Genome Announc.">
        <title>Genome Sequence of Mushroom Soft-Rot Pathogen Janthinobacterium agaricidamnosum.</title>
        <authorList>
            <person name="Graupner K."/>
            <person name="Lackner G."/>
            <person name="Hertweck C."/>
        </authorList>
    </citation>
    <scope>NUCLEOTIDE SEQUENCE [LARGE SCALE GENOMIC DNA]</scope>
    <source>
        <strain evidence="3">NBRC 102515 / DSM 9628</strain>
    </source>
</reference>
<evidence type="ECO:0000313" key="2">
    <source>
        <dbReference type="EMBL" id="CDG83877.1"/>
    </source>
</evidence>
<keyword evidence="3" id="KW-1185">Reference proteome</keyword>
<feature type="transmembrane region" description="Helical" evidence="1">
    <location>
        <begin position="339"/>
        <end position="359"/>
    </location>
</feature>
<dbReference type="EMBL" id="HG322949">
    <property type="protein sequence ID" value="CDG83877.1"/>
    <property type="molecule type" value="Genomic_DNA"/>
</dbReference>
<dbReference type="eggNOG" id="COG0474">
    <property type="taxonomic scope" value="Bacteria"/>
</dbReference>
<feature type="transmembrane region" description="Helical" evidence="1">
    <location>
        <begin position="204"/>
        <end position="222"/>
    </location>
</feature>
<dbReference type="AlphaFoldDB" id="W0V9B0"/>
<evidence type="ECO:0000256" key="1">
    <source>
        <dbReference type="SAM" id="Phobius"/>
    </source>
</evidence>
<feature type="transmembrane region" description="Helical" evidence="1">
    <location>
        <begin position="272"/>
        <end position="291"/>
    </location>
</feature>
<feature type="transmembrane region" description="Helical" evidence="1">
    <location>
        <begin position="122"/>
        <end position="143"/>
    </location>
</feature>
<feature type="transmembrane region" description="Helical" evidence="1">
    <location>
        <begin position="234"/>
        <end position="260"/>
    </location>
</feature>
<dbReference type="HOGENOM" id="CLU_030637_1_0_4"/>
<feature type="transmembrane region" description="Helical" evidence="1">
    <location>
        <begin position="303"/>
        <end position="327"/>
    </location>
</feature>
<gene>
    <name evidence="2" type="ORF">GJA_3257</name>
</gene>
<dbReference type="OrthoDB" id="7022049at2"/>
<feature type="transmembrane region" description="Helical" evidence="1">
    <location>
        <begin position="82"/>
        <end position="102"/>
    </location>
</feature>
<accession>W0V9B0</accession>
<name>W0V9B0_9BURK</name>
<feature type="transmembrane region" description="Helical" evidence="1">
    <location>
        <begin position="164"/>
        <end position="192"/>
    </location>
</feature>
<feature type="transmembrane region" description="Helical" evidence="1">
    <location>
        <begin position="21"/>
        <end position="43"/>
    </location>
</feature>
<dbReference type="PATRIC" id="fig|1349767.4.peg.5046"/>
<protein>
    <submittedName>
        <fullName evidence="2">Putative membrane protein</fullName>
    </submittedName>
</protein>
<dbReference type="Proteomes" id="UP000027604">
    <property type="component" value="Chromosome I"/>
</dbReference>
<dbReference type="RefSeq" id="WP_051780935.1">
    <property type="nucleotide sequence ID" value="NZ_BCTH01000027.1"/>
</dbReference>
<dbReference type="STRING" id="1349767.GJA_3257"/>
<sequence>MQQANAGKDSVLLDPVVAPRIAAARLLIGLLQGITLYFLSSAMLGKTWPASDPYVLGPLLLMSVILPVLLISSLGHMAARRIALWMASAAVIMVMLAVHDIWRSGGLEPWSVYRNTGPMSVLSGLLIVFSIAGFFIAHTLVLAGGLDQRRIATYPTHFETAWKLGIQLLFSAFFVGVLWLVLWMGAQLFLLIKLNFLKELIGHSWFVIPVTCFAFSCAIHITDVRPAIVRGIRTLLLVLMSWLLPVTALLVAGFLLSLPFTGIEKLWATRRATSVLLGTAAVLVLLINAAFQNGQVGQGVARVIKLSTRLAALLLPLVVGIAIYALAVRVIEYGWTSDRIIACACLVVATCYALGYAWAARQNSSWLSQIAEVNVATAFVVLAVLFALFSPLADPARLAVASQMARFEAGKTSLDKFDFAYLRFEGARYGRAALEQLKVRSSGADAALVRAGADAILKRASRWSDEVRLKNVAFNLTVRPATAQLPDSFLRQDWSVPKQTWYLPDCMKQVGKHCDAYPLDFNGDGKPEVLLVSSEPGSEALLLMEKADGSWQAYGHINSSLLRCKPLREQLRAGDFRLVAPRLKELEIGGKRLRLSLLSDVNDADDAEKCVKDDHDADSAAP</sequence>